<dbReference type="InterPro" id="IPR053894">
    <property type="entry name" value="OAF_N"/>
</dbReference>
<dbReference type="Ensembl" id="ENSORLT00015010538.1">
    <property type="protein sequence ID" value="ENSORLP00015002702.1"/>
    <property type="gene ID" value="ENSORLG00015003373.1"/>
</dbReference>
<dbReference type="Pfam" id="PF14941">
    <property type="entry name" value="OAF_N"/>
    <property type="match status" value="1"/>
</dbReference>
<dbReference type="PANTHER" id="PTHR13423:SF2">
    <property type="entry name" value="OUT AT FIRST PROTEIN HOMOLOG"/>
    <property type="match status" value="1"/>
</dbReference>
<organism evidence="4 5">
    <name type="scientific">Oryzias latipes</name>
    <name type="common">Japanese rice fish</name>
    <name type="synonym">Japanese killifish</name>
    <dbReference type="NCBI Taxonomy" id="8090"/>
    <lineage>
        <taxon>Eukaryota</taxon>
        <taxon>Metazoa</taxon>
        <taxon>Chordata</taxon>
        <taxon>Craniata</taxon>
        <taxon>Vertebrata</taxon>
        <taxon>Euteleostomi</taxon>
        <taxon>Actinopterygii</taxon>
        <taxon>Neopterygii</taxon>
        <taxon>Teleostei</taxon>
        <taxon>Neoteleostei</taxon>
        <taxon>Acanthomorphata</taxon>
        <taxon>Ovalentaria</taxon>
        <taxon>Atherinomorphae</taxon>
        <taxon>Beloniformes</taxon>
        <taxon>Adrianichthyidae</taxon>
        <taxon>Oryziinae</taxon>
        <taxon>Oryzias</taxon>
    </lineage>
</organism>
<dbReference type="InterPro" id="IPR026315">
    <property type="entry name" value="Oaf"/>
</dbReference>
<evidence type="ECO:0000313" key="4">
    <source>
        <dbReference type="Ensembl" id="ENSORLP00015002702.1"/>
    </source>
</evidence>
<dbReference type="AlphaFoldDB" id="A0A3P9H4H8"/>
<feature type="chain" id="PRO_5018107448" description="Out at first protein homolog" evidence="2">
    <location>
        <begin position="30"/>
        <end position="284"/>
    </location>
</feature>
<sequence>MSASRSAAACARTLARLCALALIVAAGLCSELRVRVRLSDGHLTEEVLEADSEKDFISLEFKQGDGTLITFMVDFKQDVKIFRALILGELERGQNQYQALCFISRLNRNEIIPSESMARLRQKNPQAIRLAEERRGLEQLTVSVAVNLSRAWQLSPHIHNMCSEAQEAIYTREADVKYWLDKGNYLSAYHPCYTHVVFCFPVLHCFLDVLFFSVYSMVCFHHFLVLSPYFSPYGAHQIRRSTANELFIFKLMSDVGCTILSETKESKISPSVRLVFTIIVILVL</sequence>
<evidence type="ECO:0000313" key="5">
    <source>
        <dbReference type="Proteomes" id="UP000265200"/>
    </source>
</evidence>
<feature type="signal peptide" evidence="2">
    <location>
        <begin position="1"/>
        <end position="29"/>
    </location>
</feature>
<reference evidence="4" key="4">
    <citation type="submission" date="2025-09" db="UniProtKB">
        <authorList>
            <consortium name="Ensembl"/>
        </authorList>
    </citation>
    <scope>IDENTIFICATION</scope>
    <source>
        <strain evidence="4">HSOK</strain>
    </source>
</reference>
<reference evidence="4 5" key="2">
    <citation type="submission" date="2017-04" db="EMBL/GenBank/DDBJ databases">
        <title>CpG methylation of centromeres and impact of large insertions on vertebrate speciation.</title>
        <authorList>
            <person name="Ichikawa K."/>
            <person name="Yoshimura J."/>
            <person name="Morishita S."/>
        </authorList>
    </citation>
    <scope>NUCLEOTIDE SEQUENCE</scope>
    <source>
        <strain evidence="4 5">HSOK</strain>
    </source>
</reference>
<reference key="1">
    <citation type="journal article" date="2007" name="Nature">
        <title>The medaka draft genome and insights into vertebrate genome evolution.</title>
        <authorList>
            <person name="Kasahara M."/>
            <person name="Naruse K."/>
            <person name="Sasaki S."/>
            <person name="Nakatani Y."/>
            <person name="Qu W."/>
            <person name="Ahsan B."/>
            <person name="Yamada T."/>
            <person name="Nagayasu Y."/>
            <person name="Doi K."/>
            <person name="Kasai Y."/>
            <person name="Jindo T."/>
            <person name="Kobayashi D."/>
            <person name="Shimada A."/>
            <person name="Toyoda A."/>
            <person name="Kuroki Y."/>
            <person name="Fujiyama A."/>
            <person name="Sasaki T."/>
            <person name="Shimizu A."/>
            <person name="Asakawa S."/>
            <person name="Shimizu N."/>
            <person name="Hashimoto S."/>
            <person name="Yang J."/>
            <person name="Lee Y."/>
            <person name="Matsushima K."/>
            <person name="Sugano S."/>
            <person name="Sakaizumi M."/>
            <person name="Narita T."/>
            <person name="Ohishi K."/>
            <person name="Haga S."/>
            <person name="Ohta F."/>
            <person name="Nomoto H."/>
            <person name="Nogata K."/>
            <person name="Morishita T."/>
            <person name="Endo T."/>
            <person name="Shin-I T."/>
            <person name="Takeda H."/>
            <person name="Morishita S."/>
            <person name="Kohara Y."/>
        </authorList>
    </citation>
    <scope>NUCLEOTIDE SEQUENCE [LARGE SCALE GENOMIC DNA]</scope>
    <source>
        <strain>Hd-rR</strain>
    </source>
</reference>
<name>A0A3P9H4H8_ORYLA</name>
<evidence type="ECO:0000256" key="1">
    <source>
        <dbReference type="ARBA" id="ARBA00021639"/>
    </source>
</evidence>
<evidence type="ECO:0000256" key="2">
    <source>
        <dbReference type="SAM" id="SignalP"/>
    </source>
</evidence>
<proteinExistence type="predicted"/>
<accession>A0A3P9H4H8</accession>
<feature type="domain" description="Out at first protein BRICHOS-like" evidence="3">
    <location>
        <begin position="30"/>
        <end position="179"/>
    </location>
</feature>
<dbReference type="Proteomes" id="UP000265200">
    <property type="component" value="Chromosome 13"/>
</dbReference>
<reference evidence="4" key="3">
    <citation type="submission" date="2025-08" db="UniProtKB">
        <authorList>
            <consortium name="Ensembl"/>
        </authorList>
    </citation>
    <scope>IDENTIFICATION</scope>
    <source>
        <strain evidence="4">HSOK</strain>
    </source>
</reference>
<evidence type="ECO:0000259" key="3">
    <source>
        <dbReference type="Pfam" id="PF14941"/>
    </source>
</evidence>
<dbReference type="PANTHER" id="PTHR13423">
    <property type="entry name" value="OUT AT FIRST"/>
    <property type="match status" value="1"/>
</dbReference>
<protein>
    <recommendedName>
        <fullName evidence="1">Out at first protein homolog</fullName>
    </recommendedName>
</protein>
<keyword evidence="2" id="KW-0732">Signal</keyword>